<accession>A0AC35F9R2</accession>
<evidence type="ECO:0000313" key="2">
    <source>
        <dbReference type="WBParaSite" id="PS1159_v2.g15117.t1"/>
    </source>
</evidence>
<organism evidence="1 2">
    <name type="scientific">Panagrolaimus sp. PS1159</name>
    <dbReference type="NCBI Taxonomy" id="55785"/>
    <lineage>
        <taxon>Eukaryota</taxon>
        <taxon>Metazoa</taxon>
        <taxon>Ecdysozoa</taxon>
        <taxon>Nematoda</taxon>
        <taxon>Chromadorea</taxon>
        <taxon>Rhabditida</taxon>
        <taxon>Tylenchina</taxon>
        <taxon>Panagrolaimomorpha</taxon>
        <taxon>Panagrolaimoidea</taxon>
        <taxon>Panagrolaimidae</taxon>
        <taxon>Panagrolaimus</taxon>
    </lineage>
</organism>
<name>A0AC35F9R2_9BILA</name>
<dbReference type="Proteomes" id="UP000887580">
    <property type="component" value="Unplaced"/>
</dbReference>
<protein>
    <submittedName>
        <fullName evidence="2">Uncharacterized protein</fullName>
    </submittedName>
</protein>
<dbReference type="WBParaSite" id="PS1159_v2.g15117.t1">
    <property type="protein sequence ID" value="PS1159_v2.g15117.t1"/>
    <property type="gene ID" value="PS1159_v2.g15117"/>
</dbReference>
<proteinExistence type="predicted"/>
<evidence type="ECO:0000313" key="1">
    <source>
        <dbReference type="Proteomes" id="UP000887580"/>
    </source>
</evidence>
<sequence>MKAFIFCFFVFAIFILIVNGEIQSQINFETGEVQLINDMVKNNKPTQNEKIRPKREMPWRWCGKLLNKMIAEICPSCFDSPPSKIKPDIVVKCCLYGCTSEDIKQDCCLN</sequence>
<reference evidence="2" key="1">
    <citation type="submission" date="2022-11" db="UniProtKB">
        <authorList>
            <consortium name="WormBaseParasite"/>
        </authorList>
    </citation>
    <scope>IDENTIFICATION</scope>
</reference>